<protein>
    <submittedName>
        <fullName evidence="8">Uncharacterized protein</fullName>
    </submittedName>
</protein>
<evidence type="ECO:0000256" key="2">
    <source>
        <dbReference type="ARBA" id="ARBA00004496"/>
    </source>
</evidence>
<evidence type="ECO:0000256" key="5">
    <source>
        <dbReference type="ARBA" id="ARBA00023242"/>
    </source>
</evidence>
<dbReference type="Proteomes" id="UP001648503">
    <property type="component" value="Unassembled WGS sequence"/>
</dbReference>
<keyword evidence="5" id="KW-0539">Nucleus</keyword>
<dbReference type="InterPro" id="IPR019333">
    <property type="entry name" value="INTS3_N"/>
</dbReference>
<comment type="similarity">
    <text evidence="3">Belongs to the Integrator subunit 3 family.</text>
</comment>
<evidence type="ECO:0000259" key="7">
    <source>
        <dbReference type="Pfam" id="PF24566"/>
    </source>
</evidence>
<evidence type="ECO:0000256" key="3">
    <source>
        <dbReference type="ARBA" id="ARBA00006130"/>
    </source>
</evidence>
<dbReference type="PANTHER" id="PTHR13587">
    <property type="entry name" value="INTEGRATOR COMPLEX SUBUNIT 3"/>
    <property type="match status" value="1"/>
</dbReference>
<proteinExistence type="inferred from homology"/>
<dbReference type="PANTHER" id="PTHR13587:SF7">
    <property type="entry name" value="INTEGRATOR COMPLEX SUBUNIT 3"/>
    <property type="match status" value="1"/>
</dbReference>
<keyword evidence="9" id="KW-1185">Reference proteome</keyword>
<evidence type="ECO:0000313" key="9">
    <source>
        <dbReference type="Proteomes" id="UP001648503"/>
    </source>
</evidence>
<sequence>MKLLFEETAIDTPDPLGQELLKRGLYLNEILDGIPDSNWASVLHEKSLVEYEQVAAGLLYGILTNESLSERYFELLAFIVRDGFSTILHRLKYVAETDKFRLLSKFAQRQSIWLLGRLISNGPLTEPLCYIIMRFMRQIKVGNCGKDNIVYTKAVVDFLIEKREMIVEERNLSRHVIFMLIRIMADHAHNPDLRAREETLLLSLISSNIQDCVFIGRDFIRSLMDISQIPSMEKLLLSIIQSPSPDHPNIPPLEDFIDRPTPREFLIARLNPEMEIRMVFILNTVPRRLSFTFIEHFRKRFLVAETETLLPDIIRYICRAVYPNNIVLASDIIQRWNVISILLRGVKSAACAQSCKLSLYFDWLFFNHINDSVMSLEPGILLIMKNLQTAPALSATMLEFLVIIAERLLPGHSARILQNLRLSLETVIEKGVIVSLAPLFAAPLLDTFAKDCTAKLFTDQRDLSVSEREIEDNPALGNTQSLILEESYLNGHETTNDTFPTLDEPNISDESHISYQYDSPDTSAMLSLSDDFNLEGDQDHIVLTHPDIVKAGPVNASQESYSLNDIAAPAPQTDPFELLCDRFGESESPSADQVIVTALENMQFLSIRQGDDPSTGVTFNGACEQFLHCYLYQNQELDDRRSEKGLYSFLSADIGQFWETCPAKASPAFTMFEIMMEKFHSPSTEGTLPRLSNLTANIGSLDSNVSPFVLVMELEIQKDTFSSVDNMLWSRAFGVTTIIPTLKTIFEMSPEWFYRIIPKALRSFESIIVGNPIVLFMIVSLVDSKKLLSLRMSSHLNRFMIFGPKLESCLATMCTWTSIEQWISWELLSNEIGARCVNSADQLQIFAAIFSLLHGNDTPEVRGGVLKCSAQISPCGSLMQSVLIGLSSKPDLICTVLSQWRFLFSKDIIHSAIMAAFAPFISSSPHTKTDLSATTLSLGNRSPSPLSSDLQGTIAQDSEVGWAENAVNTSASEDVPCPASFNTIKNGIDISGQHATQTFSPLSNPTETSEFITRLETDILQCSEYLRGFSKHKIRQMLASLTNLRAHMSLVRAPNELSDLVSLEALETIYDSFEIKDDRNGI</sequence>
<evidence type="ECO:0000256" key="1">
    <source>
        <dbReference type="ARBA" id="ARBA00004123"/>
    </source>
</evidence>
<evidence type="ECO:0000259" key="6">
    <source>
        <dbReference type="Pfam" id="PF10189"/>
    </source>
</evidence>
<dbReference type="Pfam" id="PF10189">
    <property type="entry name" value="Ints3_N"/>
    <property type="match status" value="1"/>
</dbReference>
<gene>
    <name evidence="8" type="ORF">BASA50_004451</name>
</gene>
<dbReference type="InterPro" id="IPR056518">
    <property type="entry name" value="HEAT_Ints3_C"/>
</dbReference>
<comment type="caution">
    <text evidence="8">The sequence shown here is derived from an EMBL/GenBank/DDBJ whole genome shotgun (WGS) entry which is preliminary data.</text>
</comment>
<feature type="domain" description="Integrator complex subunit 3 N-terminal" evidence="6">
    <location>
        <begin position="50"/>
        <end position="451"/>
    </location>
</feature>
<comment type="subcellular location">
    <subcellularLocation>
        <location evidence="2">Cytoplasm</location>
    </subcellularLocation>
    <subcellularLocation>
        <location evidence="1">Nucleus</location>
    </subcellularLocation>
</comment>
<evidence type="ECO:0000313" key="8">
    <source>
        <dbReference type="EMBL" id="KAH6597534.1"/>
    </source>
</evidence>
<name>A0ABQ8FIN5_9FUNG</name>
<dbReference type="InterPro" id="IPR045334">
    <property type="entry name" value="INTS3"/>
</dbReference>
<feature type="domain" description="Ints3-like C-terminal" evidence="7">
    <location>
        <begin position="741"/>
        <end position="920"/>
    </location>
</feature>
<organism evidence="8 9">
    <name type="scientific">Batrachochytrium salamandrivorans</name>
    <dbReference type="NCBI Taxonomy" id="1357716"/>
    <lineage>
        <taxon>Eukaryota</taxon>
        <taxon>Fungi</taxon>
        <taxon>Fungi incertae sedis</taxon>
        <taxon>Chytridiomycota</taxon>
        <taxon>Chytridiomycota incertae sedis</taxon>
        <taxon>Chytridiomycetes</taxon>
        <taxon>Rhizophydiales</taxon>
        <taxon>Rhizophydiales incertae sedis</taxon>
        <taxon>Batrachochytrium</taxon>
    </lineage>
</organism>
<keyword evidence="4" id="KW-0963">Cytoplasm</keyword>
<dbReference type="Pfam" id="PF24566">
    <property type="entry name" value="HEAT_Ints3_C"/>
    <property type="match status" value="1"/>
</dbReference>
<dbReference type="EMBL" id="JAFCIX010000143">
    <property type="protein sequence ID" value="KAH6597534.1"/>
    <property type="molecule type" value="Genomic_DNA"/>
</dbReference>
<evidence type="ECO:0000256" key="4">
    <source>
        <dbReference type="ARBA" id="ARBA00022490"/>
    </source>
</evidence>
<reference evidence="8 9" key="1">
    <citation type="submission" date="2021-02" db="EMBL/GenBank/DDBJ databases">
        <title>Variation within the Batrachochytrium salamandrivorans European outbreak.</title>
        <authorList>
            <person name="Kelly M."/>
            <person name="Pasmans F."/>
            <person name="Shea T.P."/>
            <person name="Munoz J.F."/>
            <person name="Carranza S."/>
            <person name="Cuomo C.A."/>
            <person name="Martel A."/>
        </authorList>
    </citation>
    <scope>NUCLEOTIDE SEQUENCE [LARGE SCALE GENOMIC DNA]</scope>
    <source>
        <strain evidence="8 9">AMFP18/2</strain>
    </source>
</reference>
<accession>A0ABQ8FIN5</accession>